<sequence>MGKKPATERRDLIKAGIGNDPAFAYSALPGVADEMVDNHGAVRPVWQNLLGALTHMPEKELLERFARADRYLRDAGVFYRAYGAKGVSERNWPISHIPVLIDEGEWQALSAGLRQRADLLEEVIADIYGENRLINEGLLPPALIAANPEFLRPLAGIKPADGHYLHFLAFEIGRGPDGNWWVLADRAQAPSGAGFALETRVATTRAFSDIYAETNVHRLASFFGAFRDALQGAKRGATDRIAVLTPGPANETYYEHAYIARYLGFMLLEGEDITVVNDQMMVRTVAGLRPISVLWRRLDASYADPLELNQQSHIGTPGMVEALRAQSVTIVNALGSGILETRALLAFMPSICRHLRGEDLKLPSIATWWCGQKAEREHVAAHIEKMVIGPAYSCMPFFDDNGQSVLGSTLRTTAKESIADWLTRDGHKLVGQEVVTLSTTPAWINGKLRPRPMSLRVFAARTENGWQIMPGGFARIGSGDDVAAIAMQAGGSAADVWIVSDKPVERHTLLPAEETFTRNMPGSLPSRAADNLFWLGRYIERAEGALRILRAWHGRFAEVADPTQPLLAAVSAYLAAVDIDTKEAVPENLLRNIESAVYSASNIRDRFSPDGWLALNDLAKTARRFKEKIKSGDDASHAMTILLRKLAGFAGLVHENMYRFTGWRFLSLGRYIERGLHMTRLLGYMSGPQAPDGALDMLLEIGDSVMTHRRRYNVNTARLTVTDLLALDPLNPRSILFQMNEIHREVEQLPNAFVNGQMSPFYREAMRLHSGLAVMTPETMHGEVYMRLERELERLSDLLAQTYLG</sequence>
<accession>A0ABT7KBY1</accession>
<dbReference type="Gene3D" id="3.40.50.11290">
    <property type="match status" value="1"/>
</dbReference>
<protein>
    <submittedName>
        <fullName evidence="3">Circularly permuted type 2 ATP-grasp protein</fullName>
    </submittedName>
</protein>
<evidence type="ECO:0000313" key="4">
    <source>
        <dbReference type="Proteomes" id="UP001172630"/>
    </source>
</evidence>
<organism evidence="3 4">
    <name type="scientific">Rhizobium calliandrae</name>
    <dbReference type="NCBI Taxonomy" id="1312182"/>
    <lineage>
        <taxon>Bacteria</taxon>
        <taxon>Pseudomonadati</taxon>
        <taxon>Pseudomonadota</taxon>
        <taxon>Alphaproteobacteria</taxon>
        <taxon>Hyphomicrobiales</taxon>
        <taxon>Rhizobiaceae</taxon>
        <taxon>Rhizobium/Agrobacterium group</taxon>
        <taxon>Rhizobium</taxon>
    </lineage>
</organism>
<name>A0ABT7KBY1_9HYPH</name>
<dbReference type="Pfam" id="PF04168">
    <property type="entry name" value="Alpha-E"/>
    <property type="match status" value="1"/>
</dbReference>
<dbReference type="InterPro" id="IPR051680">
    <property type="entry name" value="ATP-dep_Glu-Cys_Ligase-2"/>
</dbReference>
<gene>
    <name evidence="3" type="ORF">PY650_07445</name>
</gene>
<feature type="domain" description="Circularly permuted ATP-grasp type 2" evidence="2">
    <location>
        <begin position="98"/>
        <end position="476"/>
    </location>
</feature>
<dbReference type="SUPFAM" id="SSF56059">
    <property type="entry name" value="Glutathione synthetase ATP-binding domain-like"/>
    <property type="match status" value="1"/>
</dbReference>
<feature type="domain" description="DUF403" evidence="1">
    <location>
        <begin position="524"/>
        <end position="804"/>
    </location>
</feature>
<dbReference type="PANTHER" id="PTHR34595:SF2">
    <property type="entry name" value="BLR2978 PROTEIN"/>
    <property type="match status" value="1"/>
</dbReference>
<comment type="caution">
    <text evidence="3">The sequence shown here is derived from an EMBL/GenBank/DDBJ whole genome shotgun (WGS) entry which is preliminary data.</text>
</comment>
<dbReference type="Proteomes" id="UP001172630">
    <property type="component" value="Unassembled WGS sequence"/>
</dbReference>
<evidence type="ECO:0000259" key="1">
    <source>
        <dbReference type="Pfam" id="PF04168"/>
    </source>
</evidence>
<dbReference type="EMBL" id="JARFYN010000007">
    <property type="protein sequence ID" value="MDL2405498.1"/>
    <property type="molecule type" value="Genomic_DNA"/>
</dbReference>
<reference evidence="3" key="1">
    <citation type="submission" date="2023-06" db="EMBL/GenBank/DDBJ databases">
        <title>Phylogenetic Diversity of Rhizobium strains.</title>
        <authorList>
            <person name="Moura F.T."/>
            <person name="Helene L.C.F."/>
            <person name="Hungria M."/>
        </authorList>
    </citation>
    <scope>NUCLEOTIDE SEQUENCE</scope>
    <source>
        <strain evidence="3">CCGE524</strain>
    </source>
</reference>
<dbReference type="RefSeq" id="WP_285878427.1">
    <property type="nucleotide sequence ID" value="NZ_JARFYN010000007.1"/>
</dbReference>
<dbReference type="PANTHER" id="PTHR34595">
    <property type="entry name" value="BLR5612 PROTEIN"/>
    <property type="match status" value="1"/>
</dbReference>
<proteinExistence type="predicted"/>
<evidence type="ECO:0000313" key="3">
    <source>
        <dbReference type="EMBL" id="MDL2405498.1"/>
    </source>
</evidence>
<keyword evidence="4" id="KW-1185">Reference proteome</keyword>
<dbReference type="InterPro" id="IPR007296">
    <property type="entry name" value="DUF403"/>
</dbReference>
<dbReference type="Pfam" id="PF14403">
    <property type="entry name" value="CP_ATPgrasp_2"/>
    <property type="match status" value="1"/>
</dbReference>
<dbReference type="InterPro" id="IPR025841">
    <property type="entry name" value="CP_ATPgrasp_2"/>
</dbReference>
<evidence type="ECO:0000259" key="2">
    <source>
        <dbReference type="Pfam" id="PF14403"/>
    </source>
</evidence>